<dbReference type="AlphaFoldDB" id="A0A1H7FWX7"/>
<gene>
    <name evidence="4" type="ORF">SAMN05444515_101367</name>
</gene>
<keyword evidence="2" id="KW-0535">Nitrogen fixation</keyword>
<keyword evidence="5" id="KW-1185">Reference proteome</keyword>
<dbReference type="Pfam" id="PF04319">
    <property type="entry name" value="NifZ"/>
    <property type="match status" value="1"/>
</dbReference>
<dbReference type="Proteomes" id="UP000199256">
    <property type="component" value="Unassembled WGS sequence"/>
</dbReference>
<dbReference type="STRING" id="1396821.SAMN05444515_101367"/>
<evidence type="ECO:0000256" key="2">
    <source>
        <dbReference type="ARBA" id="ARBA00023231"/>
    </source>
</evidence>
<feature type="region of interest" description="Disordered" evidence="3">
    <location>
        <begin position="1"/>
        <end position="22"/>
    </location>
</feature>
<evidence type="ECO:0000256" key="3">
    <source>
        <dbReference type="SAM" id="MobiDB-lite"/>
    </source>
</evidence>
<protein>
    <submittedName>
        <fullName evidence="4">Nitrogen fixation protein NifZ</fullName>
    </submittedName>
</protein>
<dbReference type="GO" id="GO:0009399">
    <property type="term" value="P:nitrogen fixation"/>
    <property type="evidence" value="ECO:0007669"/>
    <property type="project" value="InterPro"/>
</dbReference>
<dbReference type="EMBL" id="FOAA01000001">
    <property type="protein sequence ID" value="SEK30593.1"/>
    <property type="molecule type" value="Genomic_DNA"/>
</dbReference>
<evidence type="ECO:0000256" key="1">
    <source>
        <dbReference type="ARBA" id="ARBA00008027"/>
    </source>
</evidence>
<accession>A0A1H7FWX7</accession>
<sequence>MNLATGEQPATQRIGKDEEQPMKPLYEYGERVRVVRPIRNDGSYPGMDRGSLLVPRGSVGVVIDMGRFLQDQIIYTINFMEHGRIVGCRQEELLDANAHWVPTRYEFRDKVMPRVPLGIQGQPVVKPGAVGEICKVLRDLPDGVEYHVNFAGRVLQVPESALDDPPGEGGTS</sequence>
<evidence type="ECO:0000313" key="5">
    <source>
        <dbReference type="Proteomes" id="UP000199256"/>
    </source>
</evidence>
<proteinExistence type="inferred from homology"/>
<dbReference type="InterPro" id="IPR007415">
    <property type="entry name" value="Nitrogenase_MoFe_mat_NifZ"/>
</dbReference>
<name>A0A1H7FWX7_9GAMM</name>
<reference evidence="5" key="1">
    <citation type="submission" date="2016-10" db="EMBL/GenBank/DDBJ databases">
        <authorList>
            <person name="Varghese N."/>
            <person name="Submissions S."/>
        </authorList>
    </citation>
    <scope>NUCLEOTIDE SEQUENCE [LARGE SCALE GENOMIC DNA]</scope>
    <source>
        <strain evidence="5">DSM 241</strain>
    </source>
</reference>
<comment type="similarity">
    <text evidence="1">Belongs to the NifZ family.</text>
</comment>
<evidence type="ECO:0000313" key="4">
    <source>
        <dbReference type="EMBL" id="SEK30593.1"/>
    </source>
</evidence>
<organism evidence="4 5">
    <name type="scientific">Ectothiorhodospira marina</name>
    <dbReference type="NCBI Taxonomy" id="1396821"/>
    <lineage>
        <taxon>Bacteria</taxon>
        <taxon>Pseudomonadati</taxon>
        <taxon>Pseudomonadota</taxon>
        <taxon>Gammaproteobacteria</taxon>
        <taxon>Chromatiales</taxon>
        <taxon>Ectothiorhodospiraceae</taxon>
        <taxon>Ectothiorhodospira</taxon>
    </lineage>
</organism>